<comment type="caution">
    <text evidence="1">The sequence shown here is derived from an EMBL/GenBank/DDBJ whole genome shotgun (WGS) entry which is preliminary data.</text>
</comment>
<protein>
    <submittedName>
        <fullName evidence="1">Uncharacterized protein</fullName>
    </submittedName>
</protein>
<accession>K0RX09</accession>
<dbReference type="AlphaFoldDB" id="K0RX09"/>
<reference evidence="1 2" key="1">
    <citation type="journal article" date="2012" name="Genome Biol.">
        <title>Genome and low-iron response of an oceanic diatom adapted to chronic iron limitation.</title>
        <authorList>
            <person name="Lommer M."/>
            <person name="Specht M."/>
            <person name="Roy A.S."/>
            <person name="Kraemer L."/>
            <person name="Andreson R."/>
            <person name="Gutowska M.A."/>
            <person name="Wolf J."/>
            <person name="Bergner S.V."/>
            <person name="Schilhabel M.B."/>
            <person name="Klostermeier U.C."/>
            <person name="Beiko R.G."/>
            <person name="Rosenstiel P."/>
            <person name="Hippler M."/>
            <person name="Laroche J."/>
        </authorList>
    </citation>
    <scope>NUCLEOTIDE SEQUENCE [LARGE SCALE GENOMIC DNA]</scope>
    <source>
        <strain evidence="1 2">CCMP1005</strain>
    </source>
</reference>
<name>K0RX09_THAOC</name>
<keyword evidence="2" id="KW-1185">Reference proteome</keyword>
<gene>
    <name evidence="1" type="ORF">THAOC_22437</name>
</gene>
<evidence type="ECO:0000313" key="1">
    <source>
        <dbReference type="EMBL" id="EJK57510.1"/>
    </source>
</evidence>
<proteinExistence type="predicted"/>
<evidence type="ECO:0000313" key="2">
    <source>
        <dbReference type="Proteomes" id="UP000266841"/>
    </source>
</evidence>
<dbReference type="Proteomes" id="UP000266841">
    <property type="component" value="Unassembled WGS sequence"/>
</dbReference>
<organism evidence="1 2">
    <name type="scientific">Thalassiosira oceanica</name>
    <name type="common">Marine diatom</name>
    <dbReference type="NCBI Taxonomy" id="159749"/>
    <lineage>
        <taxon>Eukaryota</taxon>
        <taxon>Sar</taxon>
        <taxon>Stramenopiles</taxon>
        <taxon>Ochrophyta</taxon>
        <taxon>Bacillariophyta</taxon>
        <taxon>Coscinodiscophyceae</taxon>
        <taxon>Thalassiosirophycidae</taxon>
        <taxon>Thalassiosirales</taxon>
        <taxon>Thalassiosiraceae</taxon>
        <taxon>Thalassiosira</taxon>
    </lineage>
</organism>
<dbReference type="EMBL" id="AGNL01027978">
    <property type="protein sequence ID" value="EJK57510.1"/>
    <property type="molecule type" value="Genomic_DNA"/>
</dbReference>
<feature type="non-terminal residue" evidence="1">
    <location>
        <position position="139"/>
    </location>
</feature>
<sequence length="139" mass="15381">MPLDGTNLGWIAGMGTYPGGLTSKSAHKNCDIGIASDRTKYSEPVAAKVDPGFWRYHKVTGVSSSGTGLAAFYAKPENRTKFYEGEDDKKTYAWMPAFLILPQELVAWFIENEPTAFELYEKLHTLSADGALPWVKTRS</sequence>